<dbReference type="InterPro" id="IPR037171">
    <property type="entry name" value="NagB/RpiA_transferase-like"/>
</dbReference>
<reference evidence="5 6" key="2">
    <citation type="journal article" date="2010" name="Stand. Genomic Sci.">
        <title>Complete genome sequence of Syntrophothermus lipocalidus type strain (TGB-C1).</title>
        <authorList>
            <person name="Djao O.D."/>
            <person name="Zhang X."/>
            <person name="Lucas S."/>
            <person name="Lapidus A."/>
            <person name="Del Rio T.G."/>
            <person name="Nolan M."/>
            <person name="Tice H."/>
            <person name="Cheng J.F."/>
            <person name="Han C."/>
            <person name="Tapia R."/>
            <person name="Goodwin L."/>
            <person name="Pitluck S."/>
            <person name="Liolios K."/>
            <person name="Ivanova N."/>
            <person name="Mavromatis K."/>
            <person name="Mikhailova N."/>
            <person name="Ovchinnikova G."/>
            <person name="Pati A."/>
            <person name="Brambilla E."/>
            <person name="Chen A."/>
            <person name="Palaniappan K."/>
            <person name="Land M."/>
            <person name="Hauser L."/>
            <person name="Chang Y.J."/>
            <person name="Jeffries C.D."/>
            <person name="Rohde M."/>
            <person name="Sikorski J."/>
            <person name="Spring S."/>
            <person name="Goker M."/>
            <person name="Detter J.C."/>
            <person name="Woyke T."/>
            <person name="Bristow J."/>
            <person name="Eisen J.A."/>
            <person name="Markowitz V."/>
            <person name="Hugenholtz P."/>
            <person name="Kyrpides N.C."/>
            <person name="Klenk H.P."/>
        </authorList>
    </citation>
    <scope>NUCLEOTIDE SEQUENCE [LARGE SCALE GENOMIC DNA]</scope>
    <source>
        <strain evidence="6">DSM 12680 / TGB-C1</strain>
    </source>
</reference>
<dbReference type="EMBL" id="CP002048">
    <property type="protein sequence ID" value="ADI01494.1"/>
    <property type="molecule type" value="Genomic_DNA"/>
</dbReference>
<dbReference type="Proteomes" id="UP000000378">
    <property type="component" value="Chromosome"/>
</dbReference>
<dbReference type="STRING" id="643648.Slip_0714"/>
<accession>D7CLA9</accession>
<name>D7CLA9_SYNLT</name>
<dbReference type="AlphaFoldDB" id="D7CLA9"/>
<evidence type="ECO:0000313" key="5">
    <source>
        <dbReference type="EMBL" id="ADI01494.1"/>
    </source>
</evidence>
<dbReference type="Gene3D" id="3.40.50.10470">
    <property type="entry name" value="Translation initiation factor eif-2b, domain 2"/>
    <property type="match status" value="1"/>
</dbReference>
<proteinExistence type="inferred from homology"/>
<dbReference type="Pfam" id="PF01008">
    <property type="entry name" value="IF-2B"/>
    <property type="match status" value="1"/>
</dbReference>
<dbReference type="InterPro" id="IPR042529">
    <property type="entry name" value="IF_2B-like_C"/>
</dbReference>
<evidence type="ECO:0000256" key="4">
    <source>
        <dbReference type="RuleBase" id="RU003814"/>
    </source>
</evidence>
<organism evidence="5 6">
    <name type="scientific">Syntrophothermus lipocalidus (strain DSM 12680 / TGB-C1)</name>
    <dbReference type="NCBI Taxonomy" id="643648"/>
    <lineage>
        <taxon>Bacteria</taxon>
        <taxon>Bacillati</taxon>
        <taxon>Bacillota</taxon>
        <taxon>Clostridia</taxon>
        <taxon>Eubacteriales</taxon>
        <taxon>Syntrophomonadaceae</taxon>
        <taxon>Syntrophothermus</taxon>
    </lineage>
</organism>
<keyword evidence="6" id="KW-1185">Reference proteome</keyword>
<gene>
    <name evidence="5" type="ordered locus">Slip_0714</name>
</gene>
<dbReference type="HOGENOM" id="CLU_976373_0_0_9"/>
<dbReference type="Gene3D" id="1.20.120.420">
    <property type="entry name" value="translation initiation factor eif-2b, domain 1"/>
    <property type="match status" value="1"/>
</dbReference>
<dbReference type="OrthoDB" id="2083074at2"/>
<dbReference type="eggNOG" id="COG1184">
    <property type="taxonomic scope" value="Bacteria"/>
</dbReference>
<evidence type="ECO:0000256" key="3">
    <source>
        <dbReference type="ARBA" id="ARBA00022917"/>
    </source>
</evidence>
<dbReference type="GO" id="GO:0003743">
    <property type="term" value="F:translation initiation factor activity"/>
    <property type="evidence" value="ECO:0007669"/>
    <property type="project" value="UniProtKB-KW"/>
</dbReference>
<protein>
    <submittedName>
        <fullName evidence="5">Initiation factor 2B related protein</fullName>
    </submittedName>
</protein>
<dbReference type="PANTHER" id="PTHR45860:SF1">
    <property type="entry name" value="TRANSLATION INITIATION FACTOR EIF-2B SUBUNIT ALPHA"/>
    <property type="match status" value="1"/>
</dbReference>
<keyword evidence="2 5" id="KW-0396">Initiation factor</keyword>
<dbReference type="KEGG" id="slp:Slip_0714"/>
<sequence>MKRVLREIEDIRLDQVHGASELALKALQVLGSAALGSKARTAREFVEEINSYAHLLRSARPAMVAITNCVRCFEQFMKKTLAHCCDIEEARSGVLTAVERVTDAVVSARYRSIAHAAELIGDGAAVMTCSFSSTVIETFERAKEQGKIFKVSCLESSYGNHKYGELMAARLEQSGTAVEVMPDREIDDMLTGIDMVLIGSDVILLDGSVVNGYPSLSAARAAARAPFPVPVYCIGDWTKLHPSSQPPVYDPGLDLIPSAFIRGIVTENGIVAPSGLSIYLHGLSC</sequence>
<dbReference type="SUPFAM" id="SSF100950">
    <property type="entry name" value="NagB/RpiA/CoA transferase-like"/>
    <property type="match status" value="1"/>
</dbReference>
<evidence type="ECO:0000313" key="6">
    <source>
        <dbReference type="Proteomes" id="UP000000378"/>
    </source>
</evidence>
<comment type="similarity">
    <text evidence="1 4">Belongs to the eIF-2B alpha/beta/delta subunits family.</text>
</comment>
<dbReference type="InterPro" id="IPR000649">
    <property type="entry name" value="IF-2B-related"/>
</dbReference>
<evidence type="ECO:0000256" key="1">
    <source>
        <dbReference type="ARBA" id="ARBA00007251"/>
    </source>
</evidence>
<keyword evidence="3" id="KW-0648">Protein biosynthesis</keyword>
<reference evidence="6" key="1">
    <citation type="journal article" date="2010" name="Stand. Genomic Sci.">
        <title>Complete genome sequence of Syntrophothermus lipocalidus type strain (TGB-C1T).</title>
        <authorList>
            <consortium name="US DOE Joint Genome Institute (JGI-PGF)"/>
            <person name="Djao O."/>
            <person name="Zhang X."/>
            <person name="Lucas S."/>
            <person name="Lapidus A."/>
            <person name="Glavina Del Rio T."/>
            <person name="Nolan M."/>
            <person name="Tice H."/>
            <person name="Cheng J."/>
            <person name="Han C."/>
            <person name="Tapia R."/>
            <person name="Goodwin L."/>
            <person name="Pitluck S."/>
            <person name="Liolios K."/>
            <person name="Ivanova N."/>
            <person name="Mavromatis K."/>
            <person name="Mikhailova N."/>
            <person name="Ovchinnikova G."/>
            <person name="Pati A."/>
            <person name="Brambilla E."/>
            <person name="Chen A."/>
            <person name="Palaniappan K."/>
            <person name="Land M."/>
            <person name="Hauser L."/>
            <person name="Chang Y."/>
            <person name="Jeffries C."/>
            <person name="Rohde M."/>
            <person name="Sikorski J."/>
            <person name="Spring S."/>
            <person name="Goker M."/>
            <person name="Detter J."/>
            <person name="Woyke T."/>
            <person name="Bristow J."/>
            <person name="Eisen J."/>
            <person name="Markowitz V."/>
            <person name="Hugenholtz P."/>
            <person name="Kyrpides N."/>
            <person name="Klenk H."/>
        </authorList>
    </citation>
    <scope>NUCLEOTIDE SEQUENCE [LARGE SCALE GENOMIC DNA]</scope>
    <source>
        <strain evidence="6">DSM 12680 / TGB-C1</strain>
    </source>
</reference>
<dbReference type="InterPro" id="IPR051501">
    <property type="entry name" value="eIF2B_alpha/beta/delta"/>
</dbReference>
<evidence type="ECO:0000256" key="2">
    <source>
        <dbReference type="ARBA" id="ARBA00022540"/>
    </source>
</evidence>
<dbReference type="RefSeq" id="WP_013174896.1">
    <property type="nucleotide sequence ID" value="NC_014220.1"/>
</dbReference>
<dbReference type="PANTHER" id="PTHR45860">
    <property type="entry name" value="TRANSLATION INITIATION FACTOR EIF-2B SUBUNIT ALPHA"/>
    <property type="match status" value="1"/>
</dbReference>
<dbReference type="InterPro" id="IPR027363">
    <property type="entry name" value="M1Pi_N"/>
</dbReference>